<evidence type="ECO:0000256" key="6">
    <source>
        <dbReference type="ARBA" id="ARBA00022777"/>
    </source>
</evidence>
<keyword evidence="4" id="KW-0808">Transferase</keyword>
<evidence type="ECO:0000256" key="8">
    <source>
        <dbReference type="ARBA" id="ARBA00047899"/>
    </source>
</evidence>
<proteinExistence type="inferred from homology"/>
<sequence length="396" mass="44948">MELQDKLEKVLHETRAAWNPPIKKPEMSDFEIMNTIGNGGFGTVKVVTHSDTGQKFAMKIIDRQTLTRKIDVKHVLMERDILTFIDNPFIVSLFCAFVTQTELCIVMEHVAGGSCGTLLNQVKVLPVNIARFYTAEVVLALEYLHSFGILHGDLKPENLLLTYTGHIKVADFGLSRIGPVKITADINGEHILNIVQEFTDGLVVGTPMYTAPEMILGISYGKPADWWSVGIILYEFLVGSCPYRGYRFKDVLYDVVTKDITWPQKKRAVPADAQDLITTLLNTDAISRLGTRGAIELKLHPFFQDVEWYNLLDQDLAFYPQEDQRNLVLNYEDQSDTYSESCYTDSINDTTDEYSTSDEDEVTDDWFTFELQYFCSVPYRFKEVYGSPSPLSYTLG</sequence>
<dbReference type="PANTHER" id="PTHR24356">
    <property type="entry name" value="SERINE/THREONINE-PROTEIN KINASE"/>
    <property type="match status" value="1"/>
</dbReference>
<evidence type="ECO:0000256" key="4">
    <source>
        <dbReference type="ARBA" id="ARBA00022679"/>
    </source>
</evidence>
<comment type="caution">
    <text evidence="13">The sequence shown here is derived from an EMBL/GenBank/DDBJ whole genome shotgun (WGS) entry which is preliminary data.</text>
</comment>
<evidence type="ECO:0000256" key="5">
    <source>
        <dbReference type="ARBA" id="ARBA00022741"/>
    </source>
</evidence>
<feature type="domain" description="Protein kinase" evidence="12">
    <location>
        <begin position="30"/>
        <end position="303"/>
    </location>
</feature>
<dbReference type="GO" id="GO:0005524">
    <property type="term" value="F:ATP binding"/>
    <property type="evidence" value="ECO:0007669"/>
    <property type="project" value="UniProtKB-UniRule"/>
</dbReference>
<dbReference type="PANTHER" id="PTHR24356:SF414">
    <property type="entry name" value="NON-SPECIFIC SERINE_THREONINE PROTEIN KINASE"/>
    <property type="match status" value="1"/>
</dbReference>
<keyword evidence="2 11" id="KW-0723">Serine/threonine-protein kinase</keyword>
<evidence type="ECO:0000313" key="14">
    <source>
        <dbReference type="Proteomes" id="UP000693946"/>
    </source>
</evidence>
<dbReference type="PROSITE" id="PS00108">
    <property type="entry name" value="PROTEIN_KINASE_ST"/>
    <property type="match status" value="1"/>
</dbReference>
<keyword evidence="5 10" id="KW-0547">Nucleotide-binding</keyword>
<dbReference type="EMBL" id="JAGKHQ010000021">
    <property type="protein sequence ID" value="KAG7476161.1"/>
    <property type="molecule type" value="Genomic_DNA"/>
</dbReference>
<evidence type="ECO:0000256" key="11">
    <source>
        <dbReference type="RuleBase" id="RU000304"/>
    </source>
</evidence>
<feature type="binding site" evidence="10">
    <location>
        <position position="59"/>
    </location>
    <ligand>
        <name>ATP</name>
        <dbReference type="ChEBI" id="CHEBI:30616"/>
    </ligand>
</feature>
<keyword evidence="14" id="KW-1185">Reference proteome</keyword>
<dbReference type="InterPro" id="IPR008271">
    <property type="entry name" value="Ser/Thr_kinase_AS"/>
</dbReference>
<evidence type="ECO:0000256" key="2">
    <source>
        <dbReference type="ARBA" id="ARBA00022527"/>
    </source>
</evidence>
<dbReference type="AlphaFoldDB" id="A0AAV6PTM3"/>
<name>A0AAV6PTM3_SOLSE</name>
<accession>A0AAV6PTM3</accession>
<dbReference type="InterPro" id="IPR017441">
    <property type="entry name" value="Protein_kinase_ATP_BS"/>
</dbReference>
<evidence type="ECO:0000259" key="12">
    <source>
        <dbReference type="PROSITE" id="PS50011"/>
    </source>
</evidence>
<keyword evidence="7 10" id="KW-0067">ATP-binding</keyword>
<dbReference type="FunFam" id="3.30.200.20:FF:000042">
    <property type="entry name" value="Aurora kinase A"/>
    <property type="match status" value="1"/>
</dbReference>
<evidence type="ECO:0000256" key="10">
    <source>
        <dbReference type="PROSITE-ProRule" id="PRU10141"/>
    </source>
</evidence>
<dbReference type="InterPro" id="IPR050236">
    <property type="entry name" value="Ser_Thr_kinase_AGC"/>
</dbReference>
<evidence type="ECO:0000256" key="9">
    <source>
        <dbReference type="ARBA" id="ARBA00048679"/>
    </source>
</evidence>
<comment type="catalytic activity">
    <reaction evidence="8">
        <text>L-threonyl-[protein] + ATP = O-phospho-L-threonyl-[protein] + ADP + H(+)</text>
        <dbReference type="Rhea" id="RHEA:46608"/>
        <dbReference type="Rhea" id="RHEA-COMP:11060"/>
        <dbReference type="Rhea" id="RHEA-COMP:11605"/>
        <dbReference type="ChEBI" id="CHEBI:15378"/>
        <dbReference type="ChEBI" id="CHEBI:30013"/>
        <dbReference type="ChEBI" id="CHEBI:30616"/>
        <dbReference type="ChEBI" id="CHEBI:61977"/>
        <dbReference type="ChEBI" id="CHEBI:456216"/>
        <dbReference type="EC" id="2.7.11.1"/>
    </reaction>
</comment>
<dbReference type="FunFam" id="1.10.510.10:FF:000024">
    <property type="entry name" value="Probable serine/threonine-protein kinase cot-1"/>
    <property type="match status" value="1"/>
</dbReference>
<keyword evidence="6 13" id="KW-0418">Kinase</keyword>
<dbReference type="GO" id="GO:0035556">
    <property type="term" value="P:intracellular signal transduction"/>
    <property type="evidence" value="ECO:0007669"/>
    <property type="project" value="TreeGrafter"/>
</dbReference>
<dbReference type="Proteomes" id="UP000693946">
    <property type="component" value="Linkage Group LG9"/>
</dbReference>
<dbReference type="EC" id="2.7.11.1" evidence="1"/>
<dbReference type="GO" id="GO:0004674">
    <property type="term" value="F:protein serine/threonine kinase activity"/>
    <property type="evidence" value="ECO:0007669"/>
    <property type="project" value="UniProtKB-KW"/>
</dbReference>
<dbReference type="SMART" id="SM00220">
    <property type="entry name" value="S_TKc"/>
    <property type="match status" value="1"/>
</dbReference>
<dbReference type="PROSITE" id="PS00107">
    <property type="entry name" value="PROTEIN_KINASE_ATP"/>
    <property type="match status" value="1"/>
</dbReference>
<dbReference type="GO" id="GO:0007010">
    <property type="term" value="P:cytoskeleton organization"/>
    <property type="evidence" value="ECO:0007669"/>
    <property type="project" value="UniProtKB-ARBA"/>
</dbReference>
<dbReference type="PROSITE" id="PS50011">
    <property type="entry name" value="PROTEIN_KINASE_DOM"/>
    <property type="match status" value="1"/>
</dbReference>
<evidence type="ECO:0000256" key="1">
    <source>
        <dbReference type="ARBA" id="ARBA00012513"/>
    </source>
</evidence>
<evidence type="ECO:0000256" key="7">
    <source>
        <dbReference type="ARBA" id="ARBA00022840"/>
    </source>
</evidence>
<organism evidence="13 14">
    <name type="scientific">Solea senegalensis</name>
    <name type="common">Senegalese sole</name>
    <dbReference type="NCBI Taxonomy" id="28829"/>
    <lineage>
        <taxon>Eukaryota</taxon>
        <taxon>Metazoa</taxon>
        <taxon>Chordata</taxon>
        <taxon>Craniata</taxon>
        <taxon>Vertebrata</taxon>
        <taxon>Euteleostomi</taxon>
        <taxon>Actinopterygii</taxon>
        <taxon>Neopterygii</taxon>
        <taxon>Teleostei</taxon>
        <taxon>Neoteleostei</taxon>
        <taxon>Acanthomorphata</taxon>
        <taxon>Carangaria</taxon>
        <taxon>Pleuronectiformes</taxon>
        <taxon>Pleuronectoidei</taxon>
        <taxon>Soleidae</taxon>
        <taxon>Solea</taxon>
    </lineage>
</organism>
<comment type="similarity">
    <text evidence="11">Belongs to the protein kinase superfamily.</text>
</comment>
<evidence type="ECO:0000313" key="13">
    <source>
        <dbReference type="EMBL" id="KAG7476161.1"/>
    </source>
</evidence>
<dbReference type="Pfam" id="PF00069">
    <property type="entry name" value="Pkinase"/>
    <property type="match status" value="1"/>
</dbReference>
<keyword evidence="3" id="KW-0597">Phosphoprotein</keyword>
<comment type="catalytic activity">
    <reaction evidence="9">
        <text>L-seryl-[protein] + ATP = O-phospho-L-seryl-[protein] + ADP + H(+)</text>
        <dbReference type="Rhea" id="RHEA:17989"/>
        <dbReference type="Rhea" id="RHEA-COMP:9863"/>
        <dbReference type="Rhea" id="RHEA-COMP:11604"/>
        <dbReference type="ChEBI" id="CHEBI:15378"/>
        <dbReference type="ChEBI" id="CHEBI:29999"/>
        <dbReference type="ChEBI" id="CHEBI:30616"/>
        <dbReference type="ChEBI" id="CHEBI:83421"/>
        <dbReference type="ChEBI" id="CHEBI:456216"/>
        <dbReference type="EC" id="2.7.11.1"/>
    </reaction>
</comment>
<evidence type="ECO:0000256" key="3">
    <source>
        <dbReference type="ARBA" id="ARBA00022553"/>
    </source>
</evidence>
<dbReference type="InterPro" id="IPR000719">
    <property type="entry name" value="Prot_kinase_dom"/>
</dbReference>
<protein>
    <recommendedName>
        <fullName evidence="1">non-specific serine/threonine protein kinase</fullName>
        <ecNumber evidence="1">2.7.11.1</ecNumber>
    </recommendedName>
</protein>
<gene>
    <name evidence="13" type="ORF">JOB18_047579</name>
</gene>
<reference evidence="13 14" key="1">
    <citation type="journal article" date="2021" name="Sci. Rep.">
        <title>Chromosome anchoring in Senegalese sole (Solea senegalensis) reveals sex-associated markers and genome rearrangements in flatfish.</title>
        <authorList>
            <person name="Guerrero-Cozar I."/>
            <person name="Gomez-Garrido J."/>
            <person name="Berbel C."/>
            <person name="Martinez-Blanch J.F."/>
            <person name="Alioto T."/>
            <person name="Claros M.G."/>
            <person name="Gagnaire P.A."/>
            <person name="Manchado M."/>
        </authorList>
    </citation>
    <scope>NUCLEOTIDE SEQUENCE [LARGE SCALE GENOMIC DNA]</scope>
    <source>
        <strain evidence="13">Sse05_10M</strain>
    </source>
</reference>